<dbReference type="Gene3D" id="2.70.98.70">
    <property type="match status" value="1"/>
</dbReference>
<evidence type="ECO:0000256" key="2">
    <source>
        <dbReference type="ARBA" id="ARBA00022729"/>
    </source>
</evidence>
<organism evidence="7 8">
    <name type="scientific">Pedobacter ginsengisoli</name>
    <dbReference type="NCBI Taxonomy" id="363852"/>
    <lineage>
        <taxon>Bacteria</taxon>
        <taxon>Pseudomonadati</taxon>
        <taxon>Bacteroidota</taxon>
        <taxon>Sphingobacteriia</taxon>
        <taxon>Sphingobacteriales</taxon>
        <taxon>Sphingobacteriaceae</taxon>
        <taxon>Pedobacter</taxon>
    </lineage>
</organism>
<dbReference type="PANTHER" id="PTHR39210:SF1">
    <property type="entry name" value="HEPARIN-SULFATE LYASE"/>
    <property type="match status" value="1"/>
</dbReference>
<sequence>MISRFRLLFDTVRHLKLVQIYYQVFYRLKKRRNLNYYNSSSKGDSYFNRLSFSLKNSPGGFASDDRAFNFLNLSQDFHDKIDWNYQGYGKLWNYNLQYFNYLNHDDLSVESKNDWLLNITDWLNDGRLKLEPYPVSLRIMNMIHYCSFENRQDSIIVDSIYRQTKYLSRHLEYHLLGNHLLENGFALIMSGYAFDEKDWKVKAESILFKELEEQILDDGGHFELSPMYHQIILFRVLELCDWYTKVEGQNPVFLAFVQQKAIKMLNWLKNMTFLNGDIPHFNDSATGIALSSNILFDYGNRLGFSQALIQDLSESGYRKFSSNTYECVVDVAPIGPSYQPGHSHADALSFVLYGNKKPFIVDTGTSTYQIGNIRSWERSTEAHNTVVIDATNQSEVWGGFRVGKRAKVKIIAEDHKQLIAEHDGYRHNFKTLHKRSFAFAGNKIEILDEIGSCSGILAFHFHPYCIVQLLNEKSIKIEGIGEITLENAESLSLIQYEYANGYNNYLKASKLIVNFKNNVKTTIHFNY</sequence>
<name>A0A2D1U8L6_9SPHI</name>
<dbReference type="Pfam" id="PF16889">
    <property type="entry name" value="Hepar_II_III_N"/>
    <property type="match status" value="1"/>
</dbReference>
<dbReference type="Gene3D" id="1.50.10.100">
    <property type="entry name" value="Chondroitin AC/alginate lyase"/>
    <property type="match status" value="1"/>
</dbReference>
<comment type="subcellular location">
    <subcellularLocation>
        <location evidence="1">Periplasm</location>
    </subcellularLocation>
</comment>
<protein>
    <submittedName>
        <fullName evidence="7">Uncharacterized protein</fullName>
    </submittedName>
</protein>
<feature type="domain" description="Heparin-sulfate lyase N-terminal" evidence="6">
    <location>
        <begin position="156"/>
        <end position="286"/>
    </location>
</feature>
<evidence type="ECO:0000256" key="1">
    <source>
        <dbReference type="ARBA" id="ARBA00004418"/>
    </source>
</evidence>
<keyword evidence="4" id="KW-0456">Lyase</keyword>
<dbReference type="Pfam" id="PF07940">
    <property type="entry name" value="Hepar_II_III_C"/>
    <property type="match status" value="1"/>
</dbReference>
<dbReference type="SUPFAM" id="SSF48230">
    <property type="entry name" value="Chondroitin AC/alginate lyase"/>
    <property type="match status" value="1"/>
</dbReference>
<evidence type="ECO:0000313" key="8">
    <source>
        <dbReference type="Proteomes" id="UP000223749"/>
    </source>
</evidence>
<dbReference type="InterPro" id="IPR012480">
    <property type="entry name" value="Hepar_II_III_C"/>
</dbReference>
<dbReference type="AlphaFoldDB" id="A0A2D1U8L6"/>
<feature type="domain" description="Heparinase II/III-like C-terminal" evidence="5">
    <location>
        <begin position="310"/>
        <end position="522"/>
    </location>
</feature>
<evidence type="ECO:0000256" key="3">
    <source>
        <dbReference type="ARBA" id="ARBA00022764"/>
    </source>
</evidence>
<dbReference type="GO" id="GO:0016829">
    <property type="term" value="F:lyase activity"/>
    <property type="evidence" value="ECO:0007669"/>
    <property type="project" value="UniProtKB-KW"/>
</dbReference>
<dbReference type="PANTHER" id="PTHR39210">
    <property type="entry name" value="HEPARIN-SULFATE LYASE"/>
    <property type="match status" value="1"/>
</dbReference>
<evidence type="ECO:0000256" key="4">
    <source>
        <dbReference type="ARBA" id="ARBA00023239"/>
    </source>
</evidence>
<evidence type="ECO:0000259" key="6">
    <source>
        <dbReference type="Pfam" id="PF16889"/>
    </source>
</evidence>
<dbReference type="InterPro" id="IPR008929">
    <property type="entry name" value="Chondroitin_lyas"/>
</dbReference>
<proteinExistence type="predicted"/>
<dbReference type="InterPro" id="IPR031680">
    <property type="entry name" value="Hepar_II_III_N"/>
</dbReference>
<dbReference type="KEGG" id="pgs:CPT03_16535"/>
<dbReference type="Proteomes" id="UP000223749">
    <property type="component" value="Chromosome"/>
</dbReference>
<gene>
    <name evidence="7" type="ORF">CPT03_16535</name>
</gene>
<keyword evidence="3" id="KW-0574">Periplasm</keyword>
<keyword evidence="8" id="KW-1185">Reference proteome</keyword>
<accession>A0A2D1U8L6</accession>
<reference evidence="7 8" key="1">
    <citation type="submission" date="2017-10" db="EMBL/GenBank/DDBJ databases">
        <title>Whole genome of Pedobacter ginsengisoli T01R-27 isolated from tomato rhizosphere.</title>
        <authorList>
            <person name="Weon H.-Y."/>
            <person name="Lee S.A."/>
            <person name="Sang M.K."/>
            <person name="Song J."/>
        </authorList>
    </citation>
    <scope>NUCLEOTIDE SEQUENCE [LARGE SCALE GENOMIC DNA]</scope>
    <source>
        <strain evidence="7 8">T01R-27</strain>
    </source>
</reference>
<dbReference type="OrthoDB" id="7335480at2"/>
<dbReference type="GO" id="GO:0042597">
    <property type="term" value="C:periplasmic space"/>
    <property type="evidence" value="ECO:0007669"/>
    <property type="project" value="UniProtKB-SubCell"/>
</dbReference>
<keyword evidence="2" id="KW-0732">Signal</keyword>
<evidence type="ECO:0000259" key="5">
    <source>
        <dbReference type="Pfam" id="PF07940"/>
    </source>
</evidence>
<evidence type="ECO:0000313" key="7">
    <source>
        <dbReference type="EMBL" id="ATP57953.1"/>
    </source>
</evidence>
<dbReference type="EMBL" id="CP024091">
    <property type="protein sequence ID" value="ATP57953.1"/>
    <property type="molecule type" value="Genomic_DNA"/>
</dbReference>